<dbReference type="InterPro" id="IPR047046">
    <property type="entry name" value="YpjD/YvdC"/>
</dbReference>
<dbReference type="InterPro" id="IPR004518">
    <property type="entry name" value="MazG-like_dom"/>
</dbReference>
<evidence type="ECO:0000313" key="3">
    <source>
        <dbReference type="Proteomes" id="UP000295832"/>
    </source>
</evidence>
<gene>
    <name evidence="2" type="ORF">C7959_12936</name>
</gene>
<name>A0A4R8GR90_9FIRM</name>
<dbReference type="Pfam" id="PF03819">
    <property type="entry name" value="MazG"/>
    <property type="match status" value="1"/>
</dbReference>
<dbReference type="EMBL" id="SOEG01000029">
    <property type="protein sequence ID" value="TDX48375.1"/>
    <property type="molecule type" value="Genomic_DNA"/>
</dbReference>
<dbReference type="GO" id="GO:0016787">
    <property type="term" value="F:hydrolase activity"/>
    <property type="evidence" value="ECO:0007669"/>
    <property type="project" value="UniProtKB-KW"/>
</dbReference>
<organism evidence="2 3">
    <name type="scientific">Orenia marismortui</name>
    <dbReference type="NCBI Taxonomy" id="46469"/>
    <lineage>
        <taxon>Bacteria</taxon>
        <taxon>Bacillati</taxon>
        <taxon>Bacillota</taxon>
        <taxon>Clostridia</taxon>
        <taxon>Halanaerobiales</taxon>
        <taxon>Halobacteroidaceae</taxon>
        <taxon>Orenia</taxon>
    </lineage>
</organism>
<feature type="domain" description="NTP pyrophosphohydrolase MazG-like" evidence="1">
    <location>
        <begin position="24"/>
        <end position="94"/>
    </location>
</feature>
<dbReference type="PANTHER" id="PTHR42692:SF2">
    <property type="entry name" value="IG HYPOTHETICAL 16995"/>
    <property type="match status" value="1"/>
</dbReference>
<keyword evidence="3" id="KW-1185">Reference proteome</keyword>
<accession>A0A4R8GR90</accession>
<dbReference type="Gene3D" id="1.10.287.1080">
    <property type="entry name" value="MazG-like"/>
    <property type="match status" value="1"/>
</dbReference>
<protein>
    <submittedName>
        <fullName evidence="2">NTP pyrophosphatase (Non-canonical NTP hydrolase)</fullName>
    </submittedName>
</protein>
<dbReference type="CDD" id="cd11523">
    <property type="entry name" value="NTP-PPase"/>
    <property type="match status" value="1"/>
</dbReference>
<proteinExistence type="predicted"/>
<dbReference type="PIRSF" id="PIRSF036521">
    <property type="entry name" value="UCP036521_pph"/>
    <property type="match status" value="1"/>
</dbReference>
<evidence type="ECO:0000313" key="2">
    <source>
        <dbReference type="EMBL" id="TDX48375.1"/>
    </source>
</evidence>
<reference evidence="2 3" key="1">
    <citation type="submission" date="2019-03" db="EMBL/GenBank/DDBJ databases">
        <title>Subsurface microbial communities from deep shales in Ohio and West Virginia, USA.</title>
        <authorList>
            <person name="Wrighton K."/>
        </authorList>
    </citation>
    <scope>NUCLEOTIDE SEQUENCE [LARGE SCALE GENOMIC DNA]</scope>
    <source>
        <strain evidence="2 3">MSL 6dP</strain>
    </source>
</reference>
<sequence>MEVSDLQSKVYNFVKENNLETKIESRLLDLVSEVGELSKEVLKGSNYGKEKFENTDEWINEFGDVLFSLICVANKTEINLEVALDKALNKYGKRFNEKGNISSVK</sequence>
<dbReference type="PANTHER" id="PTHR42692">
    <property type="entry name" value="NUCLEOTIDE PYROPHOSPHOHYDROLASE"/>
    <property type="match status" value="1"/>
</dbReference>
<dbReference type="SUPFAM" id="SSF101386">
    <property type="entry name" value="all-alpha NTP pyrophosphatases"/>
    <property type="match status" value="1"/>
</dbReference>
<dbReference type="RefSeq" id="WP_134118165.1">
    <property type="nucleotide sequence ID" value="NZ_SOEG01000029.1"/>
</dbReference>
<dbReference type="AlphaFoldDB" id="A0A4R8GR90"/>
<comment type="caution">
    <text evidence="2">The sequence shown here is derived from an EMBL/GenBank/DDBJ whole genome shotgun (WGS) entry which is preliminary data.</text>
</comment>
<dbReference type="Proteomes" id="UP000295832">
    <property type="component" value="Unassembled WGS sequence"/>
</dbReference>
<keyword evidence="2" id="KW-0378">Hydrolase</keyword>
<evidence type="ECO:0000259" key="1">
    <source>
        <dbReference type="Pfam" id="PF03819"/>
    </source>
</evidence>
<dbReference type="InterPro" id="IPR011411">
    <property type="entry name" value="MazG-related_YvdC"/>
</dbReference>